<keyword evidence="1" id="KW-0812">Transmembrane</keyword>
<keyword evidence="4" id="KW-1185">Reference proteome</keyword>
<dbReference type="EMBL" id="DF970163">
    <property type="protein sequence ID" value="GAP65603.1"/>
    <property type="molecule type" value="Genomic_DNA"/>
</dbReference>
<feature type="transmembrane region" description="Helical" evidence="1">
    <location>
        <begin position="105"/>
        <end position="125"/>
    </location>
</feature>
<feature type="transmembrane region" description="Helical" evidence="1">
    <location>
        <begin position="163"/>
        <end position="186"/>
    </location>
</feature>
<keyword evidence="1" id="KW-0472">Membrane</keyword>
<feature type="transmembrane region" description="Helical" evidence="1">
    <location>
        <begin position="131"/>
        <end position="151"/>
    </location>
</feature>
<reference evidence="3" key="2">
    <citation type="submission" date="2015-08" db="EMBL/GenBank/DDBJ databases">
        <title>Complete DNA Sequence of Pseudomonas syringae pv. actinidiae, the Causal Agent of Kiwifruit Canker Disease.</title>
        <authorList>
            <person name="Rikkerink E.H.A."/>
            <person name="Fineran P.C."/>
        </authorList>
    </citation>
    <scope>NUCLEOTIDE SEQUENCE</scope>
    <source>
        <strain evidence="3">SkMP5</strain>
    </source>
</reference>
<dbReference type="EMBL" id="DF952463">
    <property type="protein sequence ID" value="GAN45985.1"/>
    <property type="molecule type" value="Genomic_DNA"/>
</dbReference>
<feature type="transmembrane region" description="Helical" evidence="1">
    <location>
        <begin position="386"/>
        <end position="409"/>
    </location>
</feature>
<keyword evidence="1" id="KW-1133">Transmembrane helix</keyword>
<proteinExistence type="predicted"/>
<dbReference type="OrthoDB" id="9770040at2"/>
<dbReference type="RefSeq" id="WP_062535516.1">
    <property type="nucleotide sequence ID" value="NZ_DF970163.1"/>
</dbReference>
<feature type="transmembrane region" description="Helical" evidence="1">
    <location>
        <begin position="323"/>
        <end position="341"/>
    </location>
</feature>
<sequence length="418" mass="45380">MDQSVVPPPASTRPPALAELPRILAAAPHRMMFFAGAVAVLASMGWWALELSAGRWGWTWLPQPAVPAGWAHAMFAQYGMLAPFVFGFLLTVFPRWMNQPELTRAHYVPVFGGVFGGYVIAQAGLFGLRPLLVGGAVLMMSGWLIGLSHLFGVLRRHGFKDRWALSCFGALSVGACGLALFLAFMLGADPRLALAAIKLGTFGLLLPVYFTVAHRMVPFFSNNVVAGYRVVRPAWSLPLLWALLAAHLGFEFAQAQRWRFLADLPLALFFLGHWLAWQPWKARRPGLLAVLYLALAWLPAAFALFGADSLCALLRGASPLGRAPVHALTVGFFGSMLVAMVTRVTHGHSGRPLAMGPVPWFTFLAVQAVALGRIGAEFAADAPRAYALAASGWLLAFLPWALRAAYIYLTPRRDGRPG</sequence>
<dbReference type="Proteomes" id="UP000253740">
    <property type="component" value="Unassembled WGS sequence"/>
</dbReference>
<reference evidence="2" key="1">
    <citation type="submission" date="2015-03" db="EMBL/GenBank/DDBJ databases">
        <title>Draft genome sequence of Mizugakiibacter sediminis skMP5.</title>
        <authorList>
            <person name="Watanabe T."/>
            <person name="Kojima H."/>
            <person name="Fukui M."/>
        </authorList>
    </citation>
    <scope>NUCLEOTIDE SEQUENCE</scope>
    <source>
        <strain evidence="2">SkMP5</strain>
    </source>
</reference>
<accession>A0A0K8QL40</accession>
<organism evidence="3">
    <name type="scientific">Mizugakiibacter sediminis</name>
    <dbReference type="NCBI Taxonomy" id="1475481"/>
    <lineage>
        <taxon>Bacteria</taxon>
        <taxon>Pseudomonadati</taxon>
        <taxon>Pseudomonadota</taxon>
        <taxon>Gammaproteobacteria</taxon>
        <taxon>Lysobacterales</taxon>
        <taxon>Rhodanobacteraceae</taxon>
        <taxon>Mizugakiibacter</taxon>
    </lineage>
</organism>
<feature type="transmembrane region" description="Helical" evidence="1">
    <location>
        <begin position="289"/>
        <end position="317"/>
    </location>
</feature>
<feature type="transmembrane region" description="Helical" evidence="1">
    <location>
        <begin position="234"/>
        <end position="252"/>
    </location>
</feature>
<dbReference type="STRING" id="1475481.GCA_000953855_00906"/>
<evidence type="ECO:0000256" key="1">
    <source>
        <dbReference type="SAM" id="Phobius"/>
    </source>
</evidence>
<evidence type="ECO:0000313" key="2">
    <source>
        <dbReference type="EMBL" id="GAN45985.1"/>
    </source>
</evidence>
<feature type="transmembrane region" description="Helical" evidence="1">
    <location>
        <begin position="353"/>
        <end position="374"/>
    </location>
</feature>
<dbReference type="AlphaFoldDB" id="A0A0K8QL40"/>
<feature type="transmembrane region" description="Helical" evidence="1">
    <location>
        <begin position="31"/>
        <end position="49"/>
    </location>
</feature>
<gene>
    <name evidence="2" type="ORF">MBSD_2593</name>
    <name evidence="3" type="ORF">MBSD_n0893</name>
</gene>
<dbReference type="HOGENOM" id="CLU_041785_0_0_6"/>
<dbReference type="InterPro" id="IPR010266">
    <property type="entry name" value="NnrS"/>
</dbReference>
<dbReference type="Pfam" id="PF05940">
    <property type="entry name" value="NnrS"/>
    <property type="match status" value="1"/>
</dbReference>
<evidence type="ECO:0000313" key="3">
    <source>
        <dbReference type="EMBL" id="GAP65603.1"/>
    </source>
</evidence>
<feature type="transmembrane region" description="Helical" evidence="1">
    <location>
        <begin position="69"/>
        <end position="93"/>
    </location>
</feature>
<protein>
    <submittedName>
        <fullName evidence="3">NnrS family protein</fullName>
    </submittedName>
    <submittedName>
        <fullName evidence="2">Short-chain dehydrogenase</fullName>
    </submittedName>
</protein>
<feature type="transmembrane region" description="Helical" evidence="1">
    <location>
        <begin position="258"/>
        <end position="277"/>
    </location>
</feature>
<feature type="transmembrane region" description="Helical" evidence="1">
    <location>
        <begin position="192"/>
        <end position="213"/>
    </location>
</feature>
<evidence type="ECO:0000313" key="4">
    <source>
        <dbReference type="Proteomes" id="UP000253740"/>
    </source>
</evidence>
<name>A0A0K8QL40_9GAMM</name>